<feature type="binding site" evidence="13 14">
    <location>
        <position position="189"/>
    </location>
    <ligand>
        <name>[2Fe-2S] cluster</name>
        <dbReference type="ChEBI" id="CHEBI:190135"/>
    </ligand>
</feature>
<evidence type="ECO:0000256" key="2">
    <source>
        <dbReference type="ARBA" id="ARBA00010765"/>
    </source>
</evidence>
<comment type="pathway">
    <text evidence="1 13">Cofactor biosynthesis; biotin biosynthesis; biotin from 7,8-diaminononanoate: step 2/2.</text>
</comment>
<dbReference type="InterPro" id="IPR024177">
    <property type="entry name" value="Biotin_synthase"/>
</dbReference>
<dbReference type="SMART" id="SM00876">
    <property type="entry name" value="BATS"/>
    <property type="match status" value="1"/>
</dbReference>
<evidence type="ECO:0000256" key="10">
    <source>
        <dbReference type="ARBA" id="ARBA00023004"/>
    </source>
</evidence>
<dbReference type="InterPro" id="IPR013785">
    <property type="entry name" value="Aldolase_TIM"/>
</dbReference>
<keyword evidence="8 13" id="KW-0479">Metal-binding</keyword>
<evidence type="ECO:0000256" key="15">
    <source>
        <dbReference type="SAM" id="MobiDB-lite"/>
    </source>
</evidence>
<evidence type="ECO:0000313" key="18">
    <source>
        <dbReference type="Proteomes" id="UP000249248"/>
    </source>
</evidence>
<gene>
    <name evidence="13 17" type="primary">bioB</name>
    <name evidence="17" type="ORF">DNU06_08925</name>
</gene>
<dbReference type="SUPFAM" id="SSF102114">
    <property type="entry name" value="Radical SAM enzymes"/>
    <property type="match status" value="1"/>
</dbReference>
<dbReference type="Gene3D" id="3.20.20.70">
    <property type="entry name" value="Aldolase class I"/>
    <property type="match status" value="1"/>
</dbReference>
<dbReference type="EC" id="2.8.1.6" evidence="3 13"/>
<feature type="binding site" evidence="13 14">
    <location>
        <position position="53"/>
    </location>
    <ligand>
        <name>[4Fe-4S] cluster</name>
        <dbReference type="ChEBI" id="CHEBI:49883"/>
        <note>4Fe-4S-S-AdoMet</note>
    </ligand>
</feature>
<accession>A0A2W1N0U3</accession>
<dbReference type="InterPro" id="IPR006638">
    <property type="entry name" value="Elp3/MiaA/NifB-like_rSAM"/>
</dbReference>
<sequence>MVNKQYTSIDKLTDLYHSPMMDLLYKAATVHRENHNPNEVQMSSLISIKTGGCPEDCSYCPQSAKYNTHLEVKPMMQVEEVIGLAKNAKVNGSSRVCMGAAWREVRDNRDFDKVVEMVQEINGMGMEVCATLGMLNRSQADRLKNAGLYAYNHNLDSSPEFYKDIISTREYEQRIETIDHARSAGISVCSGGIIGMGESVEDRVGMLMTYVHMEQPPESLPINALVAVEGTPLEEQDPIPVWDMIRMIATARILFPKTIIRLSAGRTQMSHEAQTLCFFAGASSIFAGDKLLTTPNPDFNEDAALFELLGLTTKKPFQDGVQPETKADEKVAIAKKVRAEKEARKTESKNSKFEPRQISVG</sequence>
<feature type="binding site" evidence="13 14">
    <location>
        <position position="97"/>
    </location>
    <ligand>
        <name>[2Fe-2S] cluster</name>
        <dbReference type="ChEBI" id="CHEBI:190135"/>
    </ligand>
</feature>
<dbReference type="InterPro" id="IPR010722">
    <property type="entry name" value="BATS_dom"/>
</dbReference>
<feature type="binding site" evidence="13 14">
    <location>
        <position position="129"/>
    </location>
    <ligand>
        <name>[2Fe-2S] cluster</name>
        <dbReference type="ChEBI" id="CHEBI:190135"/>
    </ligand>
</feature>
<dbReference type="GO" id="GO:0004076">
    <property type="term" value="F:biotin synthase activity"/>
    <property type="evidence" value="ECO:0007669"/>
    <property type="project" value="UniProtKB-UniRule"/>
</dbReference>
<keyword evidence="10 13" id="KW-0408">Iron</keyword>
<dbReference type="InterPro" id="IPR007197">
    <property type="entry name" value="rSAM"/>
</dbReference>
<evidence type="ECO:0000256" key="11">
    <source>
        <dbReference type="ARBA" id="ARBA00023014"/>
    </source>
</evidence>
<evidence type="ECO:0000259" key="16">
    <source>
        <dbReference type="PROSITE" id="PS51918"/>
    </source>
</evidence>
<evidence type="ECO:0000256" key="9">
    <source>
        <dbReference type="ARBA" id="ARBA00022756"/>
    </source>
</evidence>
<evidence type="ECO:0000256" key="7">
    <source>
        <dbReference type="ARBA" id="ARBA00022714"/>
    </source>
</evidence>
<dbReference type="PANTHER" id="PTHR22976:SF2">
    <property type="entry name" value="BIOTIN SYNTHASE, MITOCHONDRIAL"/>
    <property type="match status" value="1"/>
</dbReference>
<comment type="cofactor">
    <cofactor evidence="13 14">
        <name>[4Fe-4S] cluster</name>
        <dbReference type="ChEBI" id="CHEBI:49883"/>
    </cofactor>
    <text evidence="13 14">Binds 1 [4Fe-4S] cluster. The cluster is coordinated with 3 cysteines and an exchangeable S-adenosyl-L-methionine.</text>
</comment>
<dbReference type="SFLD" id="SFLDG01060">
    <property type="entry name" value="BATS_domain_containing"/>
    <property type="match status" value="1"/>
</dbReference>
<keyword evidence="18" id="KW-1185">Reference proteome</keyword>
<organism evidence="17 18">
    <name type="scientific">Putridiphycobacter roseus</name>
    <dbReference type="NCBI Taxonomy" id="2219161"/>
    <lineage>
        <taxon>Bacteria</taxon>
        <taxon>Pseudomonadati</taxon>
        <taxon>Bacteroidota</taxon>
        <taxon>Flavobacteriia</taxon>
        <taxon>Flavobacteriales</taxon>
        <taxon>Crocinitomicaceae</taxon>
        <taxon>Putridiphycobacter</taxon>
    </lineage>
</organism>
<comment type="catalytic activity">
    <reaction evidence="12 13">
        <text>(4R,5S)-dethiobiotin + (sulfur carrier)-SH + 2 reduced [2Fe-2S]-[ferredoxin] + 2 S-adenosyl-L-methionine = (sulfur carrier)-H + biotin + 2 5'-deoxyadenosine + 2 L-methionine + 2 oxidized [2Fe-2S]-[ferredoxin]</text>
        <dbReference type="Rhea" id="RHEA:22060"/>
        <dbReference type="Rhea" id="RHEA-COMP:10000"/>
        <dbReference type="Rhea" id="RHEA-COMP:10001"/>
        <dbReference type="Rhea" id="RHEA-COMP:14737"/>
        <dbReference type="Rhea" id="RHEA-COMP:14739"/>
        <dbReference type="ChEBI" id="CHEBI:17319"/>
        <dbReference type="ChEBI" id="CHEBI:29917"/>
        <dbReference type="ChEBI" id="CHEBI:33737"/>
        <dbReference type="ChEBI" id="CHEBI:33738"/>
        <dbReference type="ChEBI" id="CHEBI:57586"/>
        <dbReference type="ChEBI" id="CHEBI:57844"/>
        <dbReference type="ChEBI" id="CHEBI:59789"/>
        <dbReference type="ChEBI" id="CHEBI:64428"/>
        <dbReference type="ChEBI" id="CHEBI:149473"/>
        <dbReference type="EC" id="2.8.1.6"/>
    </reaction>
</comment>
<feature type="binding site" evidence="13 14">
    <location>
        <position position="60"/>
    </location>
    <ligand>
        <name>[4Fe-4S] cluster</name>
        <dbReference type="ChEBI" id="CHEBI:49883"/>
        <note>4Fe-4S-S-AdoMet</note>
    </ligand>
</feature>
<evidence type="ECO:0000256" key="4">
    <source>
        <dbReference type="ARBA" id="ARBA00022485"/>
    </source>
</evidence>
<evidence type="ECO:0000313" key="17">
    <source>
        <dbReference type="EMBL" id="PZE17384.1"/>
    </source>
</evidence>
<feature type="domain" description="Radical SAM core" evidence="16">
    <location>
        <begin position="38"/>
        <end position="266"/>
    </location>
</feature>
<evidence type="ECO:0000256" key="3">
    <source>
        <dbReference type="ARBA" id="ARBA00012236"/>
    </source>
</evidence>
<evidence type="ECO:0000256" key="14">
    <source>
        <dbReference type="PIRSR" id="PIRSR001619-1"/>
    </source>
</evidence>
<evidence type="ECO:0000256" key="5">
    <source>
        <dbReference type="ARBA" id="ARBA00022679"/>
    </source>
</evidence>
<dbReference type="Proteomes" id="UP000249248">
    <property type="component" value="Unassembled WGS sequence"/>
</dbReference>
<evidence type="ECO:0000256" key="8">
    <source>
        <dbReference type="ARBA" id="ARBA00022723"/>
    </source>
</evidence>
<evidence type="ECO:0000256" key="1">
    <source>
        <dbReference type="ARBA" id="ARBA00004942"/>
    </source>
</evidence>
<dbReference type="UniPathway" id="UPA00078">
    <property type="reaction ID" value="UER00162"/>
</dbReference>
<dbReference type="EMBL" id="QKSB01000004">
    <property type="protein sequence ID" value="PZE17384.1"/>
    <property type="molecule type" value="Genomic_DNA"/>
</dbReference>
<keyword evidence="4 13" id="KW-0004">4Fe-4S</keyword>
<name>A0A2W1N0U3_9FLAO</name>
<dbReference type="GO" id="GO:0051537">
    <property type="term" value="F:2 iron, 2 sulfur cluster binding"/>
    <property type="evidence" value="ECO:0007669"/>
    <property type="project" value="UniProtKB-KW"/>
</dbReference>
<keyword evidence="11 13" id="KW-0411">Iron-sulfur</keyword>
<dbReference type="SFLD" id="SFLDF00272">
    <property type="entry name" value="biotin_synthase"/>
    <property type="match status" value="1"/>
</dbReference>
<keyword evidence="7 13" id="KW-0001">2Fe-2S</keyword>
<dbReference type="PROSITE" id="PS51918">
    <property type="entry name" value="RADICAL_SAM"/>
    <property type="match status" value="1"/>
</dbReference>
<dbReference type="SFLD" id="SFLDS00029">
    <property type="entry name" value="Radical_SAM"/>
    <property type="match status" value="1"/>
</dbReference>
<comment type="subunit">
    <text evidence="13">Homodimer.</text>
</comment>
<feature type="binding site" evidence="13 14">
    <location>
        <position position="261"/>
    </location>
    <ligand>
        <name>[2Fe-2S] cluster</name>
        <dbReference type="ChEBI" id="CHEBI:190135"/>
    </ligand>
</feature>
<evidence type="ECO:0000256" key="12">
    <source>
        <dbReference type="ARBA" id="ARBA00051157"/>
    </source>
</evidence>
<dbReference type="RefSeq" id="WP_111062909.1">
    <property type="nucleotide sequence ID" value="NZ_JBHUCU010000016.1"/>
</dbReference>
<dbReference type="HAMAP" id="MF_01694">
    <property type="entry name" value="BioB"/>
    <property type="match status" value="1"/>
</dbReference>
<dbReference type="CDD" id="cd01335">
    <property type="entry name" value="Radical_SAM"/>
    <property type="match status" value="1"/>
</dbReference>
<dbReference type="InterPro" id="IPR002684">
    <property type="entry name" value="Biotin_synth/BioAB"/>
</dbReference>
<dbReference type="SMART" id="SM00729">
    <property type="entry name" value="Elp3"/>
    <property type="match status" value="1"/>
</dbReference>
<dbReference type="SFLD" id="SFLDG01278">
    <property type="entry name" value="biotin_synthase_like"/>
    <property type="match status" value="1"/>
</dbReference>
<proteinExistence type="inferred from homology"/>
<dbReference type="Pfam" id="PF06968">
    <property type="entry name" value="BATS"/>
    <property type="match status" value="1"/>
</dbReference>
<dbReference type="GO" id="GO:0051539">
    <property type="term" value="F:4 iron, 4 sulfur cluster binding"/>
    <property type="evidence" value="ECO:0007669"/>
    <property type="project" value="UniProtKB-KW"/>
</dbReference>
<evidence type="ECO:0000256" key="13">
    <source>
        <dbReference type="HAMAP-Rule" id="MF_01694"/>
    </source>
</evidence>
<dbReference type="PANTHER" id="PTHR22976">
    <property type="entry name" value="BIOTIN SYNTHASE"/>
    <property type="match status" value="1"/>
</dbReference>
<comment type="function">
    <text evidence="13">Catalyzes the conversion of dethiobiotin (DTB) to biotin by the insertion of a sulfur atom into dethiobiotin via a radical-based mechanism.</text>
</comment>
<feature type="region of interest" description="Disordered" evidence="15">
    <location>
        <begin position="338"/>
        <end position="361"/>
    </location>
</feature>
<comment type="cofactor">
    <cofactor evidence="14">
        <name>[2Fe-2S] cluster</name>
        <dbReference type="ChEBI" id="CHEBI:190135"/>
    </cofactor>
    <text evidence="14">Binds 1 [2Fe-2S] cluster. The cluster is coordinated with 3 cysteines and 1 arginine.</text>
</comment>
<dbReference type="OrthoDB" id="9786826at2"/>
<dbReference type="GO" id="GO:0009102">
    <property type="term" value="P:biotin biosynthetic process"/>
    <property type="evidence" value="ECO:0007669"/>
    <property type="project" value="UniProtKB-UniRule"/>
</dbReference>
<reference evidence="17 18" key="1">
    <citation type="submission" date="2018-06" db="EMBL/GenBank/DDBJ databases">
        <title>The draft genome sequence of Crocinitomix sp. SM1701.</title>
        <authorList>
            <person name="Zhang X."/>
        </authorList>
    </citation>
    <scope>NUCLEOTIDE SEQUENCE [LARGE SCALE GENOMIC DNA]</scope>
    <source>
        <strain evidence="17 18">SM1701</strain>
    </source>
</reference>
<dbReference type="Pfam" id="PF04055">
    <property type="entry name" value="Radical_SAM"/>
    <property type="match status" value="1"/>
</dbReference>
<dbReference type="NCBIfam" id="TIGR00433">
    <property type="entry name" value="bioB"/>
    <property type="match status" value="1"/>
</dbReference>
<feature type="compositionally biased region" description="Basic and acidic residues" evidence="15">
    <location>
        <begin position="338"/>
        <end position="355"/>
    </location>
</feature>
<protein>
    <recommendedName>
        <fullName evidence="3 13">Biotin synthase</fullName>
        <ecNumber evidence="3 13">2.8.1.6</ecNumber>
    </recommendedName>
</protein>
<dbReference type="PIRSF" id="PIRSF001619">
    <property type="entry name" value="Biotin_synth"/>
    <property type="match status" value="1"/>
</dbReference>
<dbReference type="InterPro" id="IPR058240">
    <property type="entry name" value="rSAM_sf"/>
</dbReference>
<dbReference type="AlphaFoldDB" id="A0A2W1N0U3"/>
<keyword evidence="9 13" id="KW-0093">Biotin biosynthesis</keyword>
<evidence type="ECO:0000256" key="6">
    <source>
        <dbReference type="ARBA" id="ARBA00022691"/>
    </source>
</evidence>
<dbReference type="GO" id="GO:0005506">
    <property type="term" value="F:iron ion binding"/>
    <property type="evidence" value="ECO:0007669"/>
    <property type="project" value="UniProtKB-UniRule"/>
</dbReference>
<comment type="cofactor">
    <cofactor evidence="13">
        <name>[2Fe-2S] cluster</name>
        <dbReference type="ChEBI" id="CHEBI:190135"/>
    </cofactor>
    <text evidence="13">Binds 1 [2Fe-2S] cluster. The cluster is coordinated with 3 cysteines and 1 arginine.</text>
</comment>
<feature type="binding site" evidence="13 14">
    <location>
        <position position="57"/>
    </location>
    <ligand>
        <name>[4Fe-4S] cluster</name>
        <dbReference type="ChEBI" id="CHEBI:49883"/>
        <note>4Fe-4S-S-AdoMet</note>
    </ligand>
</feature>
<keyword evidence="5 13" id="KW-0808">Transferase</keyword>
<keyword evidence="6 13" id="KW-0949">S-adenosyl-L-methionine</keyword>
<comment type="caution">
    <text evidence="17">The sequence shown here is derived from an EMBL/GenBank/DDBJ whole genome shotgun (WGS) entry which is preliminary data.</text>
</comment>
<comment type="similarity">
    <text evidence="2 13">Belongs to the radical SAM superfamily. Biotin synthase family.</text>
</comment>